<protein>
    <submittedName>
        <fullName evidence="1">WSSV357</fullName>
    </submittedName>
</protein>
<evidence type="ECO:0000313" key="1">
    <source>
        <dbReference type="EMBL" id="AUO15142.1"/>
    </source>
</evidence>
<accession>A0A2I6SC72</accession>
<organism evidence="1">
    <name type="scientific">White spot syndrome virus</name>
    <dbReference type="NCBI Taxonomy" id="342409"/>
    <lineage>
        <taxon>Viruses</taxon>
        <taxon>Viruses incertae sedis</taxon>
        <taxon>Naldaviricetes</taxon>
        <taxon>Nimaviridae</taxon>
        <taxon>Whispovirus</taxon>
    </lineage>
</organism>
<dbReference type="EMBL" id="MG702567">
    <property type="protein sequence ID" value="AUO15142.1"/>
    <property type="molecule type" value="Genomic_DNA"/>
</dbReference>
<reference evidence="1" key="1">
    <citation type="submission" date="2017-12" db="EMBL/GenBank/DDBJ databases">
        <authorList>
            <person name="Katneni V.K."/>
            <person name="Shekhar M.S."/>
            <person name="Otta S.K."/>
            <person name="Karthic K."/>
            <person name="Jangam A.K."/>
            <person name="Gopikrishna G."/>
            <person name="Vijayan K.K."/>
        </authorList>
    </citation>
    <scope>NUCLEOTIDE SEQUENCE [LARGE SCALE GENOMIC DNA]</scope>
    <source>
        <strain evidence="1">IN_AP4RU</strain>
    </source>
</reference>
<proteinExistence type="predicted"/>
<dbReference type="Proteomes" id="UP000267352">
    <property type="component" value="Segment"/>
</dbReference>
<reference evidence="1" key="2">
    <citation type="journal article" date="2018" name="Genome Announc.">
        <title>First Report of a Complete Genome Sequence of White spot syndrome virus from India.</title>
        <authorList>
            <person name="Vinaya Kumar K."/>
            <person name="Shekhar M.S."/>
            <person name="Otta S.K."/>
            <person name="Karthic K."/>
            <person name="Ashok Kumar J."/>
            <person name="Gopikrishna G."/>
            <person name="Vijayan K.K."/>
        </authorList>
    </citation>
    <scope>NUCLEOTIDE SEQUENCE</scope>
    <source>
        <strain evidence="1">IN_AP4RU</strain>
    </source>
</reference>
<name>A0A2I6SC72_9VIRU</name>
<sequence length="42" mass="4555">MGGNSSAPIMMKKLLEALNPGHDKVNNKKITCMCKSYPPVHA</sequence>